<dbReference type="InterPro" id="IPR016024">
    <property type="entry name" value="ARM-type_fold"/>
</dbReference>
<dbReference type="AlphaFoldDB" id="A0A9W9WK23"/>
<name>A0A9W9WK23_9EURO</name>
<feature type="region of interest" description="Disordered" evidence="1">
    <location>
        <begin position="183"/>
        <end position="227"/>
    </location>
</feature>
<protein>
    <recommendedName>
        <fullName evidence="4">BTB domain-containing protein</fullName>
    </recommendedName>
</protein>
<dbReference type="EMBL" id="JAPWDO010000006">
    <property type="protein sequence ID" value="KAJ5466442.1"/>
    <property type="molecule type" value="Genomic_DNA"/>
</dbReference>
<evidence type="ECO:0000313" key="2">
    <source>
        <dbReference type="EMBL" id="KAJ5466442.1"/>
    </source>
</evidence>
<dbReference type="CDD" id="cd18186">
    <property type="entry name" value="BTB_POZ_ZBTB_KLHL-like"/>
    <property type="match status" value="1"/>
</dbReference>
<evidence type="ECO:0000313" key="3">
    <source>
        <dbReference type="Proteomes" id="UP001147760"/>
    </source>
</evidence>
<sequence length="227" mass="26271">MFKGNFRESQEETATLQEMEGVVSTQSIEALLQWLYLRTINFDIDTKYHEGHIVAAAELARLAEMYGITKIESQLARYVKERFAKCGYRHKPIDSTAVLPDPDEWILGTFLRDGHPVRRTMAQALVSWYLQSENEDYPSSIVTQDCPKFGADLLYEVRLALNTLKPISSATFKDPITGKRRYLVKREEDEDYDEDEEEDEDEDEDEEEDDDGDVLNFRTGIWPSSRP</sequence>
<keyword evidence="3" id="KW-1185">Reference proteome</keyword>
<reference evidence="2" key="1">
    <citation type="submission" date="2022-12" db="EMBL/GenBank/DDBJ databases">
        <authorList>
            <person name="Petersen C."/>
        </authorList>
    </citation>
    <scope>NUCLEOTIDE SEQUENCE</scope>
    <source>
        <strain evidence="2">IBT 17660</strain>
    </source>
</reference>
<gene>
    <name evidence="2" type="ORF">N7530_010229</name>
</gene>
<dbReference type="SUPFAM" id="SSF48371">
    <property type="entry name" value="ARM repeat"/>
    <property type="match status" value="1"/>
</dbReference>
<dbReference type="Proteomes" id="UP001147760">
    <property type="component" value="Unassembled WGS sequence"/>
</dbReference>
<reference evidence="2" key="2">
    <citation type="journal article" date="2023" name="IMA Fungus">
        <title>Comparative genomic study of the Penicillium genus elucidates a diverse pangenome and 15 lateral gene transfer events.</title>
        <authorList>
            <person name="Petersen C."/>
            <person name="Sorensen T."/>
            <person name="Nielsen M.R."/>
            <person name="Sondergaard T.E."/>
            <person name="Sorensen J.L."/>
            <person name="Fitzpatrick D.A."/>
            <person name="Frisvad J.C."/>
            <person name="Nielsen K.L."/>
        </authorList>
    </citation>
    <scope>NUCLEOTIDE SEQUENCE</scope>
    <source>
        <strain evidence="2">IBT 17660</strain>
    </source>
</reference>
<evidence type="ECO:0008006" key="4">
    <source>
        <dbReference type="Google" id="ProtNLM"/>
    </source>
</evidence>
<feature type="compositionally biased region" description="Acidic residues" evidence="1">
    <location>
        <begin position="188"/>
        <end position="213"/>
    </location>
</feature>
<proteinExistence type="predicted"/>
<evidence type="ECO:0000256" key="1">
    <source>
        <dbReference type="SAM" id="MobiDB-lite"/>
    </source>
</evidence>
<accession>A0A9W9WK23</accession>
<organism evidence="2 3">
    <name type="scientific">Penicillium desertorum</name>
    <dbReference type="NCBI Taxonomy" id="1303715"/>
    <lineage>
        <taxon>Eukaryota</taxon>
        <taxon>Fungi</taxon>
        <taxon>Dikarya</taxon>
        <taxon>Ascomycota</taxon>
        <taxon>Pezizomycotina</taxon>
        <taxon>Eurotiomycetes</taxon>
        <taxon>Eurotiomycetidae</taxon>
        <taxon>Eurotiales</taxon>
        <taxon>Aspergillaceae</taxon>
        <taxon>Penicillium</taxon>
    </lineage>
</organism>
<comment type="caution">
    <text evidence="2">The sequence shown here is derived from an EMBL/GenBank/DDBJ whole genome shotgun (WGS) entry which is preliminary data.</text>
</comment>
<dbReference type="InterPro" id="IPR011333">
    <property type="entry name" value="SKP1/BTB/POZ_sf"/>
</dbReference>
<dbReference type="OrthoDB" id="194443at2759"/>
<dbReference type="Gene3D" id="3.30.710.10">
    <property type="entry name" value="Potassium Channel Kv1.1, Chain A"/>
    <property type="match status" value="1"/>
</dbReference>